<name>A0ABS2KZ24_9NOCA</name>
<keyword evidence="2" id="KW-0560">Oxidoreductase</keyword>
<dbReference type="PANTHER" id="PTHR47129:SF1">
    <property type="entry name" value="NMRA-LIKE DOMAIN-CONTAINING PROTEIN"/>
    <property type="match status" value="1"/>
</dbReference>
<evidence type="ECO:0000313" key="2">
    <source>
        <dbReference type="EMBL" id="MBM7417169.1"/>
    </source>
</evidence>
<dbReference type="GO" id="GO:0003955">
    <property type="term" value="F:NAD(P)H dehydrogenase (quinone) activity"/>
    <property type="evidence" value="ECO:0007669"/>
    <property type="project" value="UniProtKB-EC"/>
</dbReference>
<comment type="caution">
    <text evidence="2">The sequence shown here is derived from an EMBL/GenBank/DDBJ whole genome shotgun (WGS) entry which is preliminary data.</text>
</comment>
<protein>
    <submittedName>
        <fullName evidence="2">NAD(P)H dehydrogenase (Quinone)</fullName>
        <ecNumber evidence="2">1.6.5.2</ecNumber>
    </submittedName>
</protein>
<evidence type="ECO:0000259" key="1">
    <source>
        <dbReference type="Pfam" id="PF05368"/>
    </source>
</evidence>
<keyword evidence="3" id="KW-1185">Reference proteome</keyword>
<dbReference type="Pfam" id="PF05368">
    <property type="entry name" value="NmrA"/>
    <property type="match status" value="1"/>
</dbReference>
<dbReference type="InterPro" id="IPR036291">
    <property type="entry name" value="NAD(P)-bd_dom_sf"/>
</dbReference>
<proteinExistence type="predicted"/>
<dbReference type="Proteomes" id="UP000703038">
    <property type="component" value="Unassembled WGS sequence"/>
</dbReference>
<accession>A0ABS2KZ24</accession>
<dbReference type="EMBL" id="JAFBBK010000001">
    <property type="protein sequence ID" value="MBM7417169.1"/>
    <property type="molecule type" value="Genomic_DNA"/>
</dbReference>
<dbReference type="InterPro" id="IPR052718">
    <property type="entry name" value="NmrA-type_oxidoreductase"/>
</dbReference>
<gene>
    <name evidence="2" type="ORF">JOE42_003902</name>
</gene>
<dbReference type="SUPFAM" id="SSF51735">
    <property type="entry name" value="NAD(P)-binding Rossmann-fold domains"/>
    <property type="match status" value="1"/>
</dbReference>
<dbReference type="InterPro" id="IPR008030">
    <property type="entry name" value="NmrA-like"/>
</dbReference>
<dbReference type="Gene3D" id="3.90.25.10">
    <property type="entry name" value="UDP-galactose 4-epimerase, domain 1"/>
    <property type="match status" value="1"/>
</dbReference>
<evidence type="ECO:0000313" key="3">
    <source>
        <dbReference type="Proteomes" id="UP000703038"/>
    </source>
</evidence>
<dbReference type="Gene3D" id="3.40.50.720">
    <property type="entry name" value="NAD(P)-binding Rossmann-like Domain"/>
    <property type="match status" value="1"/>
</dbReference>
<dbReference type="RefSeq" id="WP_204869812.1">
    <property type="nucleotide sequence ID" value="NZ_JAFBBK010000001.1"/>
</dbReference>
<feature type="domain" description="NmrA-like" evidence="1">
    <location>
        <begin position="3"/>
        <end position="247"/>
    </location>
</feature>
<dbReference type="PANTHER" id="PTHR47129">
    <property type="entry name" value="QUINONE OXIDOREDUCTASE 2"/>
    <property type="match status" value="1"/>
</dbReference>
<sequence>MTTTAVTGATGQLGSAVIRSLLDHGVAAGDIVAVVRDEAKAADLAARGVVVRVADYADPAALRAALDGVDKLLLVSGSEPGKRIPQHTNVIEAAEAADVSLIAYTSVLNAPTSGISLAPEHVATEKRLASSSVPSVLLRNGWYWENYAASIGQAQHTGAIIGSGGSGVIAGASRSDYAAAAAAVLIADDQAGAVYELGGERLTYEGLAGAISEIIGAPVEYKDLSTDEHIGALEGAGLPAPVAQMLASADAGIARGDLDTESGDLARLLEREPVSAVDALRATLS</sequence>
<organism evidence="2 3">
    <name type="scientific">Rhodococcoides corynebacterioides</name>
    <dbReference type="NCBI Taxonomy" id="53972"/>
    <lineage>
        <taxon>Bacteria</taxon>
        <taxon>Bacillati</taxon>
        <taxon>Actinomycetota</taxon>
        <taxon>Actinomycetes</taxon>
        <taxon>Mycobacteriales</taxon>
        <taxon>Nocardiaceae</taxon>
        <taxon>Rhodococcoides</taxon>
    </lineage>
</organism>
<reference evidence="2 3" key="1">
    <citation type="submission" date="2021-01" db="EMBL/GenBank/DDBJ databases">
        <title>Genomics of switchgrass bacterial isolates.</title>
        <authorList>
            <person name="Shade A."/>
        </authorList>
    </citation>
    <scope>NUCLEOTIDE SEQUENCE [LARGE SCALE GENOMIC DNA]</scope>
    <source>
        <strain evidence="2 3">PvP111</strain>
    </source>
</reference>
<dbReference type="EC" id="1.6.5.2" evidence="2"/>